<comment type="caution">
    <text evidence="1">The sequence shown here is derived from an EMBL/GenBank/DDBJ whole genome shotgun (WGS) entry which is preliminary data.</text>
</comment>
<proteinExistence type="predicted"/>
<dbReference type="RefSeq" id="WP_204003030.1">
    <property type="nucleotide sequence ID" value="NZ_BOOZ01000006.1"/>
</dbReference>
<evidence type="ECO:0000313" key="2">
    <source>
        <dbReference type="Proteomes" id="UP000647017"/>
    </source>
</evidence>
<reference evidence="1 2" key="1">
    <citation type="submission" date="2021-01" db="EMBL/GenBank/DDBJ databases">
        <title>Whole genome shotgun sequence of Verrucosispora andamanensis NBRC 109075.</title>
        <authorList>
            <person name="Komaki H."/>
            <person name="Tamura T."/>
        </authorList>
    </citation>
    <scope>NUCLEOTIDE SEQUENCE [LARGE SCALE GENOMIC DNA]</scope>
    <source>
        <strain evidence="1 2">NBRC 109075</strain>
    </source>
</reference>
<sequence length="86" mass="9353">MPEVNRDERALEPGEIVTIAPALAAEMSEHLYVVIDGFNDPRYTVALLGGDGYQWPNVAREDIIPVTPQRIVRVTTGDGTTAYAPA</sequence>
<gene>
    <name evidence="1" type="ORF">Van01_16400</name>
</gene>
<protein>
    <submittedName>
        <fullName evidence="1">Uncharacterized protein</fullName>
    </submittedName>
</protein>
<dbReference type="Proteomes" id="UP000647017">
    <property type="component" value="Unassembled WGS sequence"/>
</dbReference>
<name>A0ABQ4HS08_9ACTN</name>
<accession>A0ABQ4HS08</accession>
<dbReference type="EMBL" id="BOOZ01000006">
    <property type="protein sequence ID" value="GIJ08426.1"/>
    <property type="molecule type" value="Genomic_DNA"/>
</dbReference>
<organism evidence="1 2">
    <name type="scientific">Micromonospora andamanensis</name>
    <dbReference type="NCBI Taxonomy" id="1287068"/>
    <lineage>
        <taxon>Bacteria</taxon>
        <taxon>Bacillati</taxon>
        <taxon>Actinomycetota</taxon>
        <taxon>Actinomycetes</taxon>
        <taxon>Micromonosporales</taxon>
        <taxon>Micromonosporaceae</taxon>
        <taxon>Micromonospora</taxon>
    </lineage>
</organism>
<keyword evidence="2" id="KW-1185">Reference proteome</keyword>
<evidence type="ECO:0000313" key="1">
    <source>
        <dbReference type="EMBL" id="GIJ08426.1"/>
    </source>
</evidence>